<name>A0A7S4RK25_9STRA</name>
<dbReference type="PANTHER" id="PTHR42891">
    <property type="entry name" value="D-GLYCERO-BETA-D-MANNO-HEPTOSE-1,7-BISPHOSPHATE 7-PHOSPHATASE"/>
    <property type="match status" value="1"/>
</dbReference>
<dbReference type="SUPFAM" id="SSF56784">
    <property type="entry name" value="HAD-like"/>
    <property type="match status" value="1"/>
</dbReference>
<evidence type="ECO:0000256" key="4">
    <source>
        <dbReference type="ARBA" id="ARBA00022723"/>
    </source>
</evidence>
<evidence type="ECO:0000256" key="8">
    <source>
        <dbReference type="SAM" id="SignalP"/>
    </source>
</evidence>
<dbReference type="GO" id="GO:0005737">
    <property type="term" value="C:cytoplasm"/>
    <property type="evidence" value="ECO:0007669"/>
    <property type="project" value="UniProtKB-SubCell"/>
</dbReference>
<dbReference type="InterPro" id="IPR006543">
    <property type="entry name" value="Histidinol-phos"/>
</dbReference>
<dbReference type="AlphaFoldDB" id="A0A7S4RK25"/>
<dbReference type="GO" id="GO:0005975">
    <property type="term" value="P:carbohydrate metabolic process"/>
    <property type="evidence" value="ECO:0007669"/>
    <property type="project" value="InterPro"/>
</dbReference>
<reference evidence="9" key="1">
    <citation type="submission" date="2021-01" db="EMBL/GenBank/DDBJ databases">
        <authorList>
            <person name="Corre E."/>
            <person name="Pelletier E."/>
            <person name="Niang G."/>
            <person name="Scheremetjew M."/>
            <person name="Finn R."/>
            <person name="Kale V."/>
            <person name="Holt S."/>
            <person name="Cochrane G."/>
            <person name="Meng A."/>
            <person name="Brown T."/>
            <person name="Cohen L."/>
        </authorList>
    </citation>
    <scope>NUCLEOTIDE SEQUENCE</scope>
    <source>
        <strain evidence="9">GSO104</strain>
    </source>
</reference>
<comment type="similarity">
    <text evidence="2">Belongs to the GmhB family.</text>
</comment>
<keyword evidence="4" id="KW-0479">Metal-binding</keyword>
<dbReference type="InterPro" id="IPR006549">
    <property type="entry name" value="HAD-SF_hydro_IIIA"/>
</dbReference>
<evidence type="ECO:0000256" key="5">
    <source>
        <dbReference type="ARBA" id="ARBA00022801"/>
    </source>
</evidence>
<feature type="signal peptide" evidence="8">
    <location>
        <begin position="1"/>
        <end position="22"/>
    </location>
</feature>
<dbReference type="NCBIfam" id="TIGR01656">
    <property type="entry name" value="Histidinol-ppas"/>
    <property type="match status" value="1"/>
</dbReference>
<dbReference type="InterPro" id="IPR036412">
    <property type="entry name" value="HAD-like_sf"/>
</dbReference>
<protein>
    <recommendedName>
        <fullName evidence="7">D,D-heptose 1,7-bisphosphate phosphatase</fullName>
    </recommendedName>
</protein>
<sequence>MSLGSSFLVLTLLSAPIKMLDASMIPTTPTKRTMSPTPPPKILPSLVLLDRDGVINVDVGSPGVTHPSQLCLTPGASSAIGSLKRAGCNVALVTNQSCVGKKLITYSELQVIHETIFNMLHEEDKDAKIDTVYCCTSTKECGDERMKPSPGMIREAKRDFGVEGDQCIFVGDTLTDMQAAKGGGVESRILVSTGYGVTIMGGNEAPEGGKFIENPEDSSIPLPSSALPFLYFKNLATAVSWLLCENED</sequence>
<dbReference type="PANTHER" id="PTHR42891:SF1">
    <property type="entry name" value="D-GLYCERO-BETA-D-MANNO-HEPTOSE-1,7-BISPHOSPHATE 7-PHOSPHATASE"/>
    <property type="match status" value="1"/>
</dbReference>
<dbReference type="InterPro" id="IPR004446">
    <property type="entry name" value="Heptose_bisP_phosphatase"/>
</dbReference>
<dbReference type="GO" id="GO:0046872">
    <property type="term" value="F:metal ion binding"/>
    <property type="evidence" value="ECO:0007669"/>
    <property type="project" value="UniProtKB-KW"/>
</dbReference>
<evidence type="ECO:0000256" key="6">
    <source>
        <dbReference type="ARBA" id="ARBA00023277"/>
    </source>
</evidence>
<dbReference type="NCBIfam" id="TIGR01662">
    <property type="entry name" value="HAD-SF-IIIA"/>
    <property type="match status" value="1"/>
</dbReference>
<evidence type="ECO:0000256" key="1">
    <source>
        <dbReference type="ARBA" id="ARBA00004496"/>
    </source>
</evidence>
<proteinExistence type="inferred from homology"/>
<evidence type="ECO:0000313" key="9">
    <source>
        <dbReference type="EMBL" id="CAE4617136.1"/>
    </source>
</evidence>
<comment type="subcellular location">
    <subcellularLocation>
        <location evidence="1">Cytoplasm</location>
    </subcellularLocation>
</comment>
<dbReference type="Gene3D" id="3.40.50.1000">
    <property type="entry name" value="HAD superfamily/HAD-like"/>
    <property type="match status" value="1"/>
</dbReference>
<evidence type="ECO:0000256" key="3">
    <source>
        <dbReference type="ARBA" id="ARBA00022490"/>
    </source>
</evidence>
<dbReference type="InterPro" id="IPR023214">
    <property type="entry name" value="HAD_sf"/>
</dbReference>
<dbReference type="Pfam" id="PF00702">
    <property type="entry name" value="Hydrolase"/>
    <property type="match status" value="1"/>
</dbReference>
<keyword evidence="5" id="KW-0378">Hydrolase</keyword>
<keyword evidence="3" id="KW-0963">Cytoplasm</keyword>
<organism evidence="9">
    <name type="scientific">Ditylum brightwellii</name>
    <dbReference type="NCBI Taxonomy" id="49249"/>
    <lineage>
        <taxon>Eukaryota</taxon>
        <taxon>Sar</taxon>
        <taxon>Stramenopiles</taxon>
        <taxon>Ochrophyta</taxon>
        <taxon>Bacillariophyta</taxon>
        <taxon>Mediophyceae</taxon>
        <taxon>Lithodesmiophycidae</taxon>
        <taxon>Lithodesmiales</taxon>
        <taxon>Lithodesmiaceae</taxon>
        <taxon>Ditylum</taxon>
    </lineage>
</organism>
<feature type="chain" id="PRO_5031061745" description="D,D-heptose 1,7-bisphosphate phosphatase" evidence="8">
    <location>
        <begin position="23"/>
        <end position="248"/>
    </location>
</feature>
<accession>A0A7S4RK25</accession>
<gene>
    <name evidence="9" type="ORF">DBRI00130_LOCUS20106</name>
</gene>
<dbReference type="EMBL" id="HBNS01025477">
    <property type="protein sequence ID" value="CAE4617136.1"/>
    <property type="molecule type" value="Transcribed_RNA"/>
</dbReference>
<evidence type="ECO:0000256" key="7">
    <source>
        <dbReference type="ARBA" id="ARBA00031828"/>
    </source>
</evidence>
<keyword evidence="8" id="KW-0732">Signal</keyword>
<evidence type="ECO:0000256" key="2">
    <source>
        <dbReference type="ARBA" id="ARBA00005628"/>
    </source>
</evidence>
<keyword evidence="6" id="KW-0119">Carbohydrate metabolism</keyword>
<dbReference type="GO" id="GO:0016791">
    <property type="term" value="F:phosphatase activity"/>
    <property type="evidence" value="ECO:0007669"/>
    <property type="project" value="InterPro"/>
</dbReference>